<dbReference type="PANTHER" id="PTHR21472">
    <property type="entry name" value="ENDONUCLEASE DOMAIN-CONTAINING 1 PROTEIN ENDOD1"/>
    <property type="match status" value="1"/>
</dbReference>
<proteinExistence type="predicted"/>
<dbReference type="InterPro" id="IPR020821">
    <property type="entry name" value="ENPP1-3/EXOG-like_nuc-like"/>
</dbReference>
<accession>A0A3B3Q3C7</accession>
<organism evidence="4 5">
    <name type="scientific">Paramormyrops kingsleyae</name>
    <dbReference type="NCBI Taxonomy" id="1676925"/>
    <lineage>
        <taxon>Eukaryota</taxon>
        <taxon>Metazoa</taxon>
        <taxon>Chordata</taxon>
        <taxon>Craniata</taxon>
        <taxon>Vertebrata</taxon>
        <taxon>Euteleostomi</taxon>
        <taxon>Actinopterygii</taxon>
        <taxon>Neopterygii</taxon>
        <taxon>Teleostei</taxon>
        <taxon>Osteoglossocephala</taxon>
        <taxon>Osteoglossomorpha</taxon>
        <taxon>Osteoglossiformes</taxon>
        <taxon>Mormyridae</taxon>
        <taxon>Paramormyrops</taxon>
    </lineage>
</organism>
<dbReference type="InterPro" id="IPR044925">
    <property type="entry name" value="His-Me_finger_sf"/>
</dbReference>
<sequence length="564" mass="64475">MIILALFIFTVLAEVPVWAKVVANFHECTEFFYRGTEPQGMDQNARKICQEYEYGGNFYASLYSTYHRIPVYSAYTFDPSCRNQEARRSGNWSIEPQLSNLGEDTMQPETIDNHDILKANQAVNGDYSNTGYDRGHLNPNSFQCDDGRKATFTLTNSAPMDACFNRVPWKQWEQHVRDILKDNAVSGTAYLVTGTVPSLDYRIPRRGEFDGPSAREFNRVTVPTHVWTAVCYKDDNDDERSFSFGYIGLNQPDGRINVKTVPQLNNQLSKLYPAPEVKIFKDDCFSTNQETQKIIKHLYRTIQLSISDRLIMSDDILNKFHAATSQFDDDEGPPPSKRPKVTEVIISENFDSLGTWFKETERMKYVSGSTCVQSQPFTGPIKSLSSIGIQKRDIADNSQELVCSLVKEEVSGCTTSCLYKEEAKDYYCYDGTSRERLCSPEYSIITVSGSKCNSDHTCGTYGYDYYWCWVGSSWEYCSTPLPIGKGYEGNHCRSNHNCGFYGETYTWCYTDYNDNWDQCCRIADDRFSALNGKTCKPDCPCGHYSKSYLWCYTTDGSWEYCCTW</sequence>
<evidence type="ECO:0000313" key="4">
    <source>
        <dbReference type="Ensembl" id="ENSPKIP00000000319.1"/>
    </source>
</evidence>
<dbReference type="AlphaFoldDB" id="A0A3B3Q3C7"/>
<evidence type="ECO:0000259" key="2">
    <source>
        <dbReference type="SMART" id="SM00477"/>
    </source>
</evidence>
<dbReference type="SUPFAM" id="SSF54060">
    <property type="entry name" value="His-Me finger endonucleases"/>
    <property type="match status" value="1"/>
</dbReference>
<dbReference type="GO" id="GO:0016787">
    <property type="term" value="F:hydrolase activity"/>
    <property type="evidence" value="ECO:0007669"/>
    <property type="project" value="InterPro"/>
</dbReference>
<feature type="domain" description="ENPP1-3/EXOG-like endonuclease/phosphodiesterase" evidence="2">
    <location>
        <begin position="56"/>
        <end position="274"/>
    </location>
</feature>
<evidence type="ECO:0000313" key="5">
    <source>
        <dbReference type="Proteomes" id="UP000261540"/>
    </source>
</evidence>
<dbReference type="Gene3D" id="3.40.570.10">
    <property type="entry name" value="Extracellular Endonuclease, subunit A"/>
    <property type="match status" value="1"/>
</dbReference>
<dbReference type="GeneTree" id="ENSGT01030000234592"/>
<name>A0A3B3Q3C7_9TELE</name>
<dbReference type="Proteomes" id="UP000261540">
    <property type="component" value="Unplaced"/>
</dbReference>
<evidence type="ECO:0000256" key="1">
    <source>
        <dbReference type="SAM" id="SignalP"/>
    </source>
</evidence>
<dbReference type="SMART" id="SM00892">
    <property type="entry name" value="Endonuclease_NS"/>
    <property type="match status" value="1"/>
</dbReference>
<dbReference type="SMART" id="SM00477">
    <property type="entry name" value="NUC"/>
    <property type="match status" value="1"/>
</dbReference>
<dbReference type="InterPro" id="IPR044929">
    <property type="entry name" value="DNA/RNA_non-sp_Endonuclease_sf"/>
</dbReference>
<dbReference type="PANTHER" id="PTHR21472:SF21">
    <property type="entry name" value="ENDONUCLEASE DOMAIN-CONTAINING 1 PROTEIN-LIKE-RELATED"/>
    <property type="match status" value="1"/>
</dbReference>
<feature type="signal peptide" evidence="1">
    <location>
        <begin position="1"/>
        <end position="19"/>
    </location>
</feature>
<evidence type="ECO:0000259" key="3">
    <source>
        <dbReference type="SMART" id="SM00892"/>
    </source>
</evidence>
<dbReference type="GO" id="GO:0046872">
    <property type="term" value="F:metal ion binding"/>
    <property type="evidence" value="ECO:0007669"/>
    <property type="project" value="InterPro"/>
</dbReference>
<protein>
    <submittedName>
        <fullName evidence="4">Uncharacterized protein</fullName>
    </submittedName>
</protein>
<dbReference type="InterPro" id="IPR001604">
    <property type="entry name" value="Endo_G_ENPP1-like_dom"/>
</dbReference>
<dbReference type="STRING" id="1676925.ENSPKIP00000000319"/>
<reference evidence="4" key="1">
    <citation type="submission" date="2025-08" db="UniProtKB">
        <authorList>
            <consortium name="Ensembl"/>
        </authorList>
    </citation>
    <scope>IDENTIFICATION</scope>
</reference>
<feature type="domain" description="DNA/RNA non-specific endonuclease/pyrophosphatase/phosphodiesterase" evidence="3">
    <location>
        <begin position="55"/>
        <end position="274"/>
    </location>
</feature>
<reference evidence="4" key="2">
    <citation type="submission" date="2025-09" db="UniProtKB">
        <authorList>
            <consortium name="Ensembl"/>
        </authorList>
    </citation>
    <scope>IDENTIFICATION</scope>
</reference>
<dbReference type="InterPro" id="IPR039015">
    <property type="entry name" value="ENDOD1"/>
</dbReference>
<feature type="chain" id="PRO_5017210064" evidence="1">
    <location>
        <begin position="20"/>
        <end position="564"/>
    </location>
</feature>
<dbReference type="Pfam" id="PF01223">
    <property type="entry name" value="Endonuclease_NS"/>
    <property type="match status" value="1"/>
</dbReference>
<keyword evidence="1" id="KW-0732">Signal</keyword>
<keyword evidence="5" id="KW-1185">Reference proteome</keyword>
<dbReference type="Ensembl" id="ENSPKIT00000024209.1">
    <property type="protein sequence ID" value="ENSPKIP00000000319.1"/>
    <property type="gene ID" value="ENSPKIG00000019032.1"/>
</dbReference>
<dbReference type="GO" id="GO:0003676">
    <property type="term" value="F:nucleic acid binding"/>
    <property type="evidence" value="ECO:0007669"/>
    <property type="project" value="InterPro"/>
</dbReference>